<dbReference type="OrthoDB" id="5111843at2"/>
<sequence length="150" mass="16330">MTALTPSSSSEPAATPEPLSYSKKDSGTGKLTDYRYDMLPKNAKVTLQLAASDPCQQTIAEVQAKNVSDLQAFVARRTLDEERTDAPVAVRLFVDSRMTGLVGYVPRGLEAPVLDTLTRLENAGRTARIPAEIVKTRNGLRINLLLGQTR</sequence>
<dbReference type="Proteomes" id="UP000306192">
    <property type="component" value="Unassembled WGS sequence"/>
</dbReference>
<feature type="region of interest" description="Disordered" evidence="1">
    <location>
        <begin position="1"/>
        <end position="28"/>
    </location>
</feature>
<protein>
    <recommendedName>
        <fullName evidence="4">HIRAN domain-containing protein</fullName>
    </recommendedName>
</protein>
<feature type="compositionally biased region" description="Low complexity" evidence="1">
    <location>
        <begin position="1"/>
        <end position="20"/>
    </location>
</feature>
<reference evidence="2 3" key="1">
    <citation type="journal article" date="2019" name="Microorganisms">
        <title>Systematic Affiliation and Genome Analysis of Subtercola vilae DB165(T) with Particular Emphasis on Cold Adaptation of an Isolate from a High-Altitude Cold Volcano Lake.</title>
        <authorList>
            <person name="Villalobos A.S."/>
            <person name="Wiese J."/>
            <person name="Imhoff J.F."/>
            <person name="Dorador C."/>
            <person name="Keller A."/>
            <person name="Hentschel U."/>
        </authorList>
    </citation>
    <scope>NUCLEOTIDE SEQUENCE [LARGE SCALE GENOMIC DNA]</scope>
    <source>
        <strain evidence="2 3">DB165</strain>
    </source>
</reference>
<evidence type="ECO:0008006" key="4">
    <source>
        <dbReference type="Google" id="ProtNLM"/>
    </source>
</evidence>
<dbReference type="AlphaFoldDB" id="A0A4T2C595"/>
<name>A0A4T2C595_9MICO</name>
<organism evidence="2 3">
    <name type="scientific">Subtercola vilae</name>
    <dbReference type="NCBI Taxonomy" id="2056433"/>
    <lineage>
        <taxon>Bacteria</taxon>
        <taxon>Bacillati</taxon>
        <taxon>Actinomycetota</taxon>
        <taxon>Actinomycetes</taxon>
        <taxon>Micrococcales</taxon>
        <taxon>Microbacteriaceae</taxon>
        <taxon>Subtercola</taxon>
    </lineage>
</organism>
<proteinExistence type="predicted"/>
<keyword evidence="3" id="KW-1185">Reference proteome</keyword>
<dbReference type="EMBL" id="QYRT01000008">
    <property type="protein sequence ID" value="TIH38702.1"/>
    <property type="molecule type" value="Genomic_DNA"/>
</dbReference>
<dbReference type="RefSeq" id="WP_136641438.1">
    <property type="nucleotide sequence ID" value="NZ_QYRT01000008.1"/>
</dbReference>
<accession>A0A4T2C595</accession>
<gene>
    <name evidence="2" type="ORF">D4765_06310</name>
</gene>
<comment type="caution">
    <text evidence="2">The sequence shown here is derived from an EMBL/GenBank/DDBJ whole genome shotgun (WGS) entry which is preliminary data.</text>
</comment>
<evidence type="ECO:0000256" key="1">
    <source>
        <dbReference type="SAM" id="MobiDB-lite"/>
    </source>
</evidence>
<evidence type="ECO:0000313" key="3">
    <source>
        <dbReference type="Proteomes" id="UP000306192"/>
    </source>
</evidence>
<evidence type="ECO:0000313" key="2">
    <source>
        <dbReference type="EMBL" id="TIH38702.1"/>
    </source>
</evidence>